<dbReference type="Gene3D" id="3.90.1720.10">
    <property type="entry name" value="endopeptidase domain like (from Nostoc punctiforme)"/>
    <property type="match status" value="1"/>
</dbReference>
<accession>A0A7W2EE01</accession>
<sequence>MSGVVDHTLTWFGKSLARLLAREVHVHGLGSATDPDLLLACLQPGDVLLVEGNSRISSAIKYLTQSTWSHAAMYVGADLTELGGPEGHCFVEADTVEGVRSVGVTEFAHAHTRICRAVGLGDAERHQLTRYVIERLGNQYDLRNVIDLARYLLPTPPVPAGKRRSMIALGSGDPTRAICSTLIAQAFQSIRYPILPLVELRDAGRPECPICKEELLKIRHHSLFAPRDFDVSPYFQVIKPSLVPGFDPRTLKWADRVDGFNPASGEG</sequence>
<gene>
    <name evidence="1" type="ORF">H3H36_02365</name>
</gene>
<dbReference type="Pfam" id="PF05708">
    <property type="entry name" value="Peptidase_C92"/>
    <property type="match status" value="1"/>
</dbReference>
<evidence type="ECO:0000313" key="1">
    <source>
        <dbReference type="EMBL" id="MBA5604207.1"/>
    </source>
</evidence>
<dbReference type="Proteomes" id="UP000566711">
    <property type="component" value="Unassembled WGS sequence"/>
</dbReference>
<protein>
    <submittedName>
        <fullName evidence="1">Lipo-like protein</fullName>
    </submittedName>
</protein>
<name>A0A7W2EE01_9BURK</name>
<keyword evidence="2" id="KW-1185">Reference proteome</keyword>
<evidence type="ECO:0000313" key="2">
    <source>
        <dbReference type="Proteomes" id="UP000566711"/>
    </source>
</evidence>
<dbReference type="SUPFAM" id="SSF54001">
    <property type="entry name" value="Cysteine proteinases"/>
    <property type="match status" value="1"/>
</dbReference>
<reference evidence="1 2" key="1">
    <citation type="submission" date="2020-07" db="EMBL/GenBank/DDBJ databases">
        <title>Novel species isolated from subtropical streams in China.</title>
        <authorList>
            <person name="Lu H."/>
        </authorList>
    </citation>
    <scope>NUCLEOTIDE SEQUENCE [LARGE SCALE GENOMIC DNA]</scope>
    <source>
        <strain evidence="1 2">FT3S</strain>
    </source>
</reference>
<dbReference type="InterPro" id="IPR038765">
    <property type="entry name" value="Papain-like_cys_pep_sf"/>
</dbReference>
<dbReference type="AlphaFoldDB" id="A0A7W2EE01"/>
<organism evidence="1 2">
    <name type="scientific">Rugamonas fusca</name>
    <dbReference type="NCBI Taxonomy" id="2758568"/>
    <lineage>
        <taxon>Bacteria</taxon>
        <taxon>Pseudomonadati</taxon>
        <taxon>Pseudomonadota</taxon>
        <taxon>Betaproteobacteria</taxon>
        <taxon>Burkholderiales</taxon>
        <taxon>Oxalobacteraceae</taxon>
        <taxon>Telluria group</taxon>
        <taxon>Rugamonas</taxon>
    </lineage>
</organism>
<comment type="caution">
    <text evidence="1">The sequence shown here is derived from an EMBL/GenBank/DDBJ whole genome shotgun (WGS) entry which is preliminary data.</text>
</comment>
<dbReference type="EMBL" id="JACEZS010000001">
    <property type="protein sequence ID" value="MBA5604207.1"/>
    <property type="molecule type" value="Genomic_DNA"/>
</dbReference>
<dbReference type="InterPro" id="IPR024453">
    <property type="entry name" value="Peptidase_C92"/>
</dbReference>
<proteinExistence type="predicted"/>